<dbReference type="InterPro" id="IPR029058">
    <property type="entry name" value="AB_hydrolase_fold"/>
</dbReference>
<evidence type="ECO:0000313" key="2">
    <source>
        <dbReference type="EMBL" id="RKQ87652.1"/>
    </source>
</evidence>
<sequence length="250" mass="27412">MPGPIVFLHGVMVDGTLWDDVVARLPDRECVVLELPLGSHTTPVPDRAQQTPAGVAAWIVGELERRDLRDVTLVGCDTGGTLAQLVVARDATRVSKLVLTPCDALEVFPPALFKPLFRLGRVPLLMRAFLEPLRFSPARRLPIAFGWLTKRVDAARLARWGTPALRDFEVLRDAAHFAAACSPSITLDVAPKLRAFGGEVVIVWPPEDRCFPIELGHRLAALFADARVVEVEDSYSFVPVDRPDVLASVL</sequence>
<dbReference type="Pfam" id="PF00561">
    <property type="entry name" value="Abhydrolase_1"/>
    <property type="match status" value="1"/>
</dbReference>
<dbReference type="AlphaFoldDB" id="A0A660L470"/>
<comment type="caution">
    <text evidence="2">The sequence shown here is derived from an EMBL/GenBank/DDBJ whole genome shotgun (WGS) entry which is preliminary data.</text>
</comment>
<name>A0A660L470_9ACTN</name>
<dbReference type="PANTHER" id="PTHR43798">
    <property type="entry name" value="MONOACYLGLYCEROL LIPASE"/>
    <property type="match status" value="1"/>
</dbReference>
<dbReference type="Proteomes" id="UP000278962">
    <property type="component" value="Unassembled WGS sequence"/>
</dbReference>
<dbReference type="RefSeq" id="WP_121256390.1">
    <property type="nucleotide sequence ID" value="NZ_RBIL01000002.1"/>
</dbReference>
<proteinExistence type="predicted"/>
<evidence type="ECO:0000259" key="1">
    <source>
        <dbReference type="Pfam" id="PF00561"/>
    </source>
</evidence>
<dbReference type="EMBL" id="RBIL01000002">
    <property type="protein sequence ID" value="RKQ87652.1"/>
    <property type="molecule type" value="Genomic_DNA"/>
</dbReference>
<organism evidence="2 3">
    <name type="scientific">Solirubrobacter pauli</name>
    <dbReference type="NCBI Taxonomy" id="166793"/>
    <lineage>
        <taxon>Bacteria</taxon>
        <taxon>Bacillati</taxon>
        <taxon>Actinomycetota</taxon>
        <taxon>Thermoleophilia</taxon>
        <taxon>Solirubrobacterales</taxon>
        <taxon>Solirubrobacteraceae</taxon>
        <taxon>Solirubrobacter</taxon>
    </lineage>
</organism>
<dbReference type="Gene3D" id="3.40.50.1820">
    <property type="entry name" value="alpha/beta hydrolase"/>
    <property type="match status" value="1"/>
</dbReference>
<reference evidence="2 3" key="1">
    <citation type="submission" date="2018-10" db="EMBL/GenBank/DDBJ databases">
        <title>Genomic Encyclopedia of Archaeal and Bacterial Type Strains, Phase II (KMG-II): from individual species to whole genera.</title>
        <authorList>
            <person name="Goeker M."/>
        </authorList>
    </citation>
    <scope>NUCLEOTIDE SEQUENCE [LARGE SCALE GENOMIC DNA]</scope>
    <source>
        <strain evidence="2 3">DSM 14954</strain>
    </source>
</reference>
<dbReference type="InterPro" id="IPR050266">
    <property type="entry name" value="AB_hydrolase_sf"/>
</dbReference>
<protein>
    <submittedName>
        <fullName evidence="2">Pimeloyl-ACP methyl ester carboxylesterase</fullName>
    </submittedName>
</protein>
<dbReference type="SUPFAM" id="SSF53474">
    <property type="entry name" value="alpha/beta-Hydrolases"/>
    <property type="match status" value="1"/>
</dbReference>
<dbReference type="GO" id="GO:0003824">
    <property type="term" value="F:catalytic activity"/>
    <property type="evidence" value="ECO:0007669"/>
    <property type="project" value="UniProtKB-ARBA"/>
</dbReference>
<gene>
    <name evidence="2" type="ORF">C8N24_5677</name>
</gene>
<evidence type="ECO:0000313" key="3">
    <source>
        <dbReference type="Proteomes" id="UP000278962"/>
    </source>
</evidence>
<dbReference type="InterPro" id="IPR000073">
    <property type="entry name" value="AB_hydrolase_1"/>
</dbReference>
<feature type="domain" description="AB hydrolase-1" evidence="1">
    <location>
        <begin position="4"/>
        <end position="242"/>
    </location>
</feature>
<dbReference type="OrthoDB" id="3400345at2"/>
<accession>A0A660L470</accession>
<keyword evidence="3" id="KW-1185">Reference proteome</keyword>